<keyword evidence="3" id="KW-1185">Reference proteome</keyword>
<reference evidence="2 3" key="1">
    <citation type="submission" date="2008-11" db="EMBL/GenBank/DDBJ databases">
        <title>Draft genome sequence of Bacteroides pectinophilus (ATCC 43243).</title>
        <authorList>
            <person name="Sudarsanam P."/>
            <person name="Ley R."/>
            <person name="Guruge J."/>
            <person name="Turnbaugh P.J."/>
            <person name="Mahowald M."/>
            <person name="Liep D."/>
            <person name="Gordon J."/>
        </authorList>
    </citation>
    <scope>NUCLEOTIDE SEQUENCE [LARGE SCALE GENOMIC DNA]</scope>
    <source>
        <strain evidence="2 3">ATCC 43243</strain>
    </source>
</reference>
<keyword evidence="1" id="KW-0472">Membrane</keyword>
<keyword evidence="1" id="KW-1133">Transmembrane helix</keyword>
<gene>
    <name evidence="2" type="ORF">BACPEC_01951</name>
</gene>
<reference evidence="2 3" key="2">
    <citation type="submission" date="2008-11" db="EMBL/GenBank/DDBJ databases">
        <authorList>
            <person name="Fulton L."/>
            <person name="Clifton S."/>
            <person name="Fulton B."/>
            <person name="Xu J."/>
            <person name="Minx P."/>
            <person name="Pepin K.H."/>
            <person name="Johnson M."/>
            <person name="Bhonagiri V."/>
            <person name="Nash W.E."/>
            <person name="Mardis E.R."/>
            <person name="Wilson R.K."/>
        </authorList>
    </citation>
    <scope>NUCLEOTIDE SEQUENCE [LARGE SCALE GENOMIC DNA]</scope>
    <source>
        <strain evidence="2 3">ATCC 43243</strain>
    </source>
</reference>
<dbReference type="EMBL" id="ABVQ01000036">
    <property type="protein sequence ID" value="EEC57442.1"/>
    <property type="molecule type" value="Genomic_DNA"/>
</dbReference>
<evidence type="ECO:0000256" key="1">
    <source>
        <dbReference type="SAM" id="Phobius"/>
    </source>
</evidence>
<dbReference type="Proteomes" id="UP000003136">
    <property type="component" value="Unassembled WGS sequence"/>
</dbReference>
<sequence>MILSNYPLRDRKDSTMGSKTKIVVIRCKELIAGIILSVIALAILALIVISLMNRNTHDTTPPSGRYTAGVYSSSVILNGNPVDIRVTVDEDNINNIEMVNISDSVTTMYPLIQNSFEEIKSSVIANGGVEGVTYSSENKYTSVMILKAIENALDKCRTY</sequence>
<dbReference type="STRING" id="483218.BACPEC_01951"/>
<proteinExistence type="predicted"/>
<evidence type="ECO:0000313" key="3">
    <source>
        <dbReference type="Proteomes" id="UP000003136"/>
    </source>
</evidence>
<evidence type="ECO:0008006" key="4">
    <source>
        <dbReference type="Google" id="ProtNLM"/>
    </source>
</evidence>
<dbReference type="eggNOG" id="COG3976">
    <property type="taxonomic scope" value="Bacteria"/>
</dbReference>
<dbReference type="AlphaFoldDB" id="B7AS96"/>
<evidence type="ECO:0000313" key="2">
    <source>
        <dbReference type="EMBL" id="EEC57442.1"/>
    </source>
</evidence>
<organism evidence="2 3">
    <name type="scientific">[Bacteroides] pectinophilus ATCC 43243</name>
    <dbReference type="NCBI Taxonomy" id="483218"/>
    <lineage>
        <taxon>Bacteria</taxon>
        <taxon>Bacillati</taxon>
        <taxon>Bacillota</taxon>
        <taxon>Clostridia</taxon>
        <taxon>Eubacteriales</taxon>
    </lineage>
</organism>
<accession>B7AS96</accession>
<feature type="transmembrane region" description="Helical" evidence="1">
    <location>
        <begin position="30"/>
        <end position="52"/>
    </location>
</feature>
<protein>
    <recommendedName>
        <fullName evidence="4">FMN-binding domain-containing protein</fullName>
    </recommendedName>
</protein>
<keyword evidence="1" id="KW-0812">Transmembrane</keyword>
<dbReference type="HOGENOM" id="CLU_111529_0_0_9"/>
<comment type="caution">
    <text evidence="2">The sequence shown here is derived from an EMBL/GenBank/DDBJ whole genome shotgun (WGS) entry which is preliminary data.</text>
</comment>
<name>B7AS96_9FIRM</name>